<accession>A0A6J4NAN7</accession>
<gene>
    <name evidence="1" type="ORF">AVDCRST_MAG93-9291</name>
</gene>
<organism evidence="1">
    <name type="scientific">uncultured Chloroflexia bacterium</name>
    <dbReference type="NCBI Taxonomy" id="1672391"/>
    <lineage>
        <taxon>Bacteria</taxon>
        <taxon>Bacillati</taxon>
        <taxon>Chloroflexota</taxon>
        <taxon>Chloroflexia</taxon>
        <taxon>environmental samples</taxon>
    </lineage>
</organism>
<sequence>MSSYQPAILVEIVENEPAGDEIEGEAVILISRDERGSMEASGTFRSADRRLQDSKRLPRLLLQYEGMAVEGDKCYEIRALMVVRSSLGGLYELEASTEPVVVQRLDKAGKPIIFDDPLVFDPSDELN</sequence>
<dbReference type="AlphaFoldDB" id="A0A6J4NAN7"/>
<proteinExistence type="predicted"/>
<evidence type="ECO:0000313" key="1">
    <source>
        <dbReference type="EMBL" id="CAA9382847.1"/>
    </source>
</evidence>
<protein>
    <submittedName>
        <fullName evidence="1">Uncharacterized protein</fullName>
    </submittedName>
</protein>
<dbReference type="EMBL" id="CADCTR010003116">
    <property type="protein sequence ID" value="CAA9382847.1"/>
    <property type="molecule type" value="Genomic_DNA"/>
</dbReference>
<name>A0A6J4NAN7_9CHLR</name>
<reference evidence="1" key="1">
    <citation type="submission" date="2020-02" db="EMBL/GenBank/DDBJ databases">
        <authorList>
            <person name="Meier V. D."/>
        </authorList>
    </citation>
    <scope>NUCLEOTIDE SEQUENCE</scope>
    <source>
        <strain evidence="1">AVDCRST_MAG93</strain>
    </source>
</reference>